<protein>
    <submittedName>
        <fullName evidence="1">Uncharacterized protein</fullName>
    </submittedName>
</protein>
<gene>
    <name evidence="1" type="ORF">TMSB3V08_LOCUS7800</name>
</gene>
<dbReference type="EMBL" id="OB794771">
    <property type="protein sequence ID" value="CAD7431056.1"/>
    <property type="molecule type" value="Genomic_DNA"/>
</dbReference>
<reference evidence="1" key="1">
    <citation type="submission" date="2020-11" db="EMBL/GenBank/DDBJ databases">
        <authorList>
            <person name="Tran Van P."/>
        </authorList>
    </citation>
    <scope>NUCLEOTIDE SEQUENCE</scope>
</reference>
<accession>A0A7R9EEB0</accession>
<proteinExistence type="predicted"/>
<organism evidence="1">
    <name type="scientific">Timema monikensis</name>
    <dbReference type="NCBI Taxonomy" id="170555"/>
    <lineage>
        <taxon>Eukaryota</taxon>
        <taxon>Metazoa</taxon>
        <taxon>Ecdysozoa</taxon>
        <taxon>Arthropoda</taxon>
        <taxon>Hexapoda</taxon>
        <taxon>Insecta</taxon>
        <taxon>Pterygota</taxon>
        <taxon>Neoptera</taxon>
        <taxon>Polyneoptera</taxon>
        <taxon>Phasmatodea</taxon>
        <taxon>Timematodea</taxon>
        <taxon>Timematoidea</taxon>
        <taxon>Timematidae</taxon>
        <taxon>Timema</taxon>
    </lineage>
</organism>
<name>A0A7R9EEB0_9NEOP</name>
<dbReference type="AlphaFoldDB" id="A0A7R9EEB0"/>
<sequence length="476" mass="52940">MPLGSIRKQPTWYSACTSPSSVGSIWRHQRSPSLVGARSTNLAHIWARSDRMSMQVGSGRAPGIRTENVYKCGHEVPSEVGSSSNTLRLRTFNPVAAACRFTFVIMSVDNSMCSCISECSQEDSYCPSLGIGRQYLKEVYAHFRKGRVENYFGKKNLRTPNRDSNTDLSDNGILVYCEISTLDHATPEAGRAFEGSSKKPHSTDLNICDIDSFIPKALFTWPSKVDVGEVEVNATPAGGSLAVASLEVDRGAGLAVSLDTCIFLTGVQFVVLTQDADSLSQQKTEEQHWQFVVLTQDADSLSQQKTEEQHWQMLTVLSQLQTEEQHWEIIEPSHVLHACVRLHRESPESGNEHLDTHNRVSSAGYLSTEHGGSYYTPARFDWLSSLFEFSQVRVYNRIWSPAGTPPLSAGYKQHLANQKRARGVRLSNHRSIRPGGAGRVGVNPGESVKRRNRILSDTRANITTSRLLFLTRQRNI</sequence>
<evidence type="ECO:0000313" key="1">
    <source>
        <dbReference type="EMBL" id="CAD7431056.1"/>
    </source>
</evidence>